<proteinExistence type="predicted"/>
<protein>
    <submittedName>
        <fullName evidence="1">Uncharacterized protein</fullName>
    </submittedName>
</protein>
<organism evidence="1 2">
    <name type="scientific">Penaeus vannamei</name>
    <name type="common">Whiteleg shrimp</name>
    <name type="synonym">Litopenaeus vannamei</name>
    <dbReference type="NCBI Taxonomy" id="6689"/>
    <lineage>
        <taxon>Eukaryota</taxon>
        <taxon>Metazoa</taxon>
        <taxon>Ecdysozoa</taxon>
        <taxon>Arthropoda</taxon>
        <taxon>Crustacea</taxon>
        <taxon>Multicrustacea</taxon>
        <taxon>Malacostraca</taxon>
        <taxon>Eumalacostraca</taxon>
        <taxon>Eucarida</taxon>
        <taxon>Decapoda</taxon>
        <taxon>Dendrobranchiata</taxon>
        <taxon>Penaeoidea</taxon>
        <taxon>Penaeidae</taxon>
        <taxon>Penaeus</taxon>
    </lineage>
</organism>
<dbReference type="Proteomes" id="UP000283509">
    <property type="component" value="Unassembled WGS sequence"/>
</dbReference>
<evidence type="ECO:0000313" key="2">
    <source>
        <dbReference type="Proteomes" id="UP000283509"/>
    </source>
</evidence>
<keyword evidence="2" id="KW-1185">Reference proteome</keyword>
<name>A0A3R7N595_PENVA</name>
<accession>A0A3R7N595</accession>
<dbReference type="AlphaFoldDB" id="A0A3R7N595"/>
<gene>
    <name evidence="1" type="ORF">C7M84_003711</name>
</gene>
<sequence length="276" mass="30050">MDIISKLETLDPPEGDAGTDWAAAFPDTTQLLSAAQSQMVSRTQWDVSTRGATILLDDSDMKQVSGSRQYRASVLELAEWGKRFSEKVAALGVQHASEKADAVGQMMATSETNEDNYLSVLNQQNLVIMGLMLDFHTRARADMLAMARVLDEFCQAYRYNFFTDCTQSSRPTPADDYDAILLKLSKLQVGALDSLSSLTPPPQPFKKTFDIVESPSCNGALSSCPVSSLSSTGVATLVLSDWWGLSWTSSTASASTHFRCSCRAPQYPSTQASSLK</sequence>
<evidence type="ECO:0000313" key="1">
    <source>
        <dbReference type="EMBL" id="ROT77636.1"/>
    </source>
</evidence>
<reference evidence="1 2" key="2">
    <citation type="submission" date="2019-01" db="EMBL/GenBank/DDBJ databases">
        <title>The decoding of complex shrimp genome reveals the adaptation for benthos swimmer, frequently molting mechanism and breeding impact on genome.</title>
        <authorList>
            <person name="Sun Y."/>
            <person name="Gao Y."/>
            <person name="Yu Y."/>
        </authorList>
    </citation>
    <scope>NUCLEOTIDE SEQUENCE [LARGE SCALE GENOMIC DNA]</scope>
    <source>
        <tissue evidence="1">Muscle</tissue>
    </source>
</reference>
<dbReference type="EMBL" id="QCYY01001501">
    <property type="protein sequence ID" value="ROT77636.1"/>
    <property type="molecule type" value="Genomic_DNA"/>
</dbReference>
<comment type="caution">
    <text evidence="1">The sequence shown here is derived from an EMBL/GenBank/DDBJ whole genome shotgun (WGS) entry which is preliminary data.</text>
</comment>
<reference evidence="1 2" key="1">
    <citation type="submission" date="2018-04" db="EMBL/GenBank/DDBJ databases">
        <authorList>
            <person name="Zhang X."/>
            <person name="Yuan J."/>
            <person name="Li F."/>
            <person name="Xiang J."/>
        </authorList>
    </citation>
    <scope>NUCLEOTIDE SEQUENCE [LARGE SCALE GENOMIC DNA]</scope>
    <source>
        <tissue evidence="1">Muscle</tissue>
    </source>
</reference>